<evidence type="ECO:0000256" key="6">
    <source>
        <dbReference type="SAM" id="MobiDB-lite"/>
    </source>
</evidence>
<keyword evidence="2" id="KW-0547">Nucleotide-binding</keyword>
<dbReference type="GO" id="GO:0050567">
    <property type="term" value="F:glutaminyl-tRNA synthase (glutamine-hydrolyzing) activity"/>
    <property type="evidence" value="ECO:0007669"/>
    <property type="project" value="TreeGrafter"/>
</dbReference>
<dbReference type="InterPro" id="IPR014746">
    <property type="entry name" value="Gln_synth/guanido_kin_cat_dom"/>
</dbReference>
<evidence type="ECO:0000259" key="8">
    <source>
        <dbReference type="Pfam" id="PF02637"/>
    </source>
</evidence>
<feature type="domain" description="Asn/Gln amidotransferase" evidence="8">
    <location>
        <begin position="557"/>
        <end position="689"/>
    </location>
</feature>
<evidence type="ECO:0000313" key="10">
    <source>
        <dbReference type="EMBL" id="KAK1441681.1"/>
    </source>
</evidence>
<evidence type="ECO:0000256" key="5">
    <source>
        <dbReference type="ARBA" id="ARBA00047913"/>
    </source>
</evidence>
<feature type="domain" description="Aspartyl/Glutamyl-tRNA(Gln) amidotransferase subunit B/E catalytic" evidence="9">
    <location>
        <begin position="209"/>
        <end position="514"/>
    </location>
</feature>
<feature type="signal peptide" evidence="7">
    <location>
        <begin position="1"/>
        <end position="23"/>
    </location>
</feature>
<keyword evidence="11" id="KW-1185">Reference proteome</keyword>
<dbReference type="EMBL" id="JAVEPI010000005">
    <property type="protein sequence ID" value="KAK1441681.1"/>
    <property type="molecule type" value="Genomic_DNA"/>
</dbReference>
<dbReference type="SUPFAM" id="SSF89095">
    <property type="entry name" value="GatB/YqeY motif"/>
    <property type="match status" value="1"/>
</dbReference>
<evidence type="ECO:0000256" key="1">
    <source>
        <dbReference type="ARBA" id="ARBA00022598"/>
    </source>
</evidence>
<dbReference type="GO" id="GO:0030956">
    <property type="term" value="C:glutamyl-tRNA(Gln) amidotransferase complex"/>
    <property type="evidence" value="ECO:0007669"/>
    <property type="project" value="TreeGrafter"/>
</dbReference>
<comment type="catalytic activity">
    <reaction evidence="5">
        <text>L-glutamyl-tRNA(Gln) + L-glutamine + ATP + H2O = L-glutaminyl-tRNA(Gln) + L-glutamate + ADP + phosphate + H(+)</text>
        <dbReference type="Rhea" id="RHEA:17521"/>
        <dbReference type="Rhea" id="RHEA-COMP:9681"/>
        <dbReference type="Rhea" id="RHEA-COMP:9684"/>
        <dbReference type="ChEBI" id="CHEBI:15377"/>
        <dbReference type="ChEBI" id="CHEBI:15378"/>
        <dbReference type="ChEBI" id="CHEBI:29985"/>
        <dbReference type="ChEBI" id="CHEBI:30616"/>
        <dbReference type="ChEBI" id="CHEBI:43474"/>
        <dbReference type="ChEBI" id="CHEBI:58359"/>
        <dbReference type="ChEBI" id="CHEBI:78520"/>
        <dbReference type="ChEBI" id="CHEBI:78521"/>
        <dbReference type="ChEBI" id="CHEBI:456216"/>
    </reaction>
</comment>
<gene>
    <name evidence="10" type="ORF">BgAZ_500130</name>
</gene>
<sequence length="697" mass="78473">MGCLVYSLCITAAVVWLWPLLKAVSTGSRIASWNRKVLQPGFVSYNTIQGWYVNNGKGSGHTLSTGSSSRRRSENRARRHQISDRRNADSDLCSSLNDTNAYNEVKFIAGIEAHIQLAIPSKIFCSCYSTASCMEQEYGKDERDALSMHDRNEVQSSTIGRCVELYNSLSGMLSCYLYDYGRRRLKEDIKGGCDVPFEEYMVRYWRDKKPFSGTSVSEGHHSDNEPIHRTNKFACPICKGEPGGMPSISPLAILYGIYACQEFHCEVSRSISFERKVYSYYDLPKRYQLTQVHNPIGKNGHIRLGNGRKINISRLHLEEDTARALSRSSSDVSLDYNRCGIGLIEVVTDASEVTLPELLDCCSVIYDRVTKSGLCKGRMHEGNIRFDINLSKPSEGVERIEIKNLNSFRRIRKGTIQWLCDTGASDGIIEVNDESNMGKTHWSDTSYDSDWSSLQNEMFGDSSEKEGDRAVGRTFAWMGTREGVAYMRDKSSGSHYMNLYDNNIPSIALKQEIIDRVKSAALCNTIEGATSLSCEYPRVPKDLIGVIEKSDERISLFRRLEKAVGCPSLVAKWMVNYIVPLVPLHNINVEQLAELIREVDAKHINMDTAKRILVNFLSSGMQLKEYLELHNIKTLGKAEMRSFVDKYLNDNSSALMTGGVDKSELTKLLRKIVAQSGGRLSYSLVKDYLVERLAPQT</sequence>
<dbReference type="InterPro" id="IPR006075">
    <property type="entry name" value="Asn/Gln-tRNA_Trfase_suB/E_cat"/>
</dbReference>
<evidence type="ECO:0000256" key="2">
    <source>
        <dbReference type="ARBA" id="ARBA00022741"/>
    </source>
</evidence>
<dbReference type="Pfam" id="PF02637">
    <property type="entry name" value="GatB_Yqey"/>
    <property type="match status" value="1"/>
</dbReference>
<feature type="chain" id="PRO_5042121502" evidence="7">
    <location>
        <begin position="24"/>
        <end position="697"/>
    </location>
</feature>
<keyword evidence="1" id="KW-0436">Ligase</keyword>
<keyword evidence="3" id="KW-0067">ATP-binding</keyword>
<dbReference type="GO" id="GO:0070681">
    <property type="term" value="P:glutaminyl-tRNAGln biosynthesis via transamidation"/>
    <property type="evidence" value="ECO:0007669"/>
    <property type="project" value="TreeGrafter"/>
</dbReference>
<evidence type="ECO:0000256" key="7">
    <source>
        <dbReference type="SAM" id="SignalP"/>
    </source>
</evidence>
<dbReference type="AlphaFoldDB" id="A0AAD8LM68"/>
<comment type="caution">
    <text evidence="10">The sequence shown here is derived from an EMBL/GenBank/DDBJ whole genome shotgun (WGS) entry which is preliminary data.</text>
</comment>
<keyword evidence="7" id="KW-0732">Signal</keyword>
<dbReference type="GO" id="GO:0005739">
    <property type="term" value="C:mitochondrion"/>
    <property type="evidence" value="ECO:0007669"/>
    <property type="project" value="TreeGrafter"/>
</dbReference>
<accession>A0AAD8LM68</accession>
<reference evidence="10" key="1">
    <citation type="submission" date="2023-08" db="EMBL/GenBank/DDBJ databases">
        <title>Draft sequence of the Babesia gibsoni genome.</title>
        <authorList>
            <person name="Yamagishi J.Y."/>
            <person name="Xuan X.X."/>
        </authorList>
    </citation>
    <scope>NUCLEOTIDE SEQUENCE</scope>
    <source>
        <strain evidence="10">Azabu</strain>
    </source>
</reference>
<evidence type="ECO:0000256" key="4">
    <source>
        <dbReference type="ARBA" id="ARBA00022917"/>
    </source>
</evidence>
<dbReference type="Proteomes" id="UP001230268">
    <property type="component" value="Unassembled WGS sequence"/>
</dbReference>
<dbReference type="GO" id="GO:0032543">
    <property type="term" value="P:mitochondrial translation"/>
    <property type="evidence" value="ECO:0007669"/>
    <property type="project" value="TreeGrafter"/>
</dbReference>
<evidence type="ECO:0000259" key="9">
    <source>
        <dbReference type="Pfam" id="PF02934"/>
    </source>
</evidence>
<dbReference type="Pfam" id="PF02934">
    <property type="entry name" value="GatB_N"/>
    <property type="match status" value="1"/>
</dbReference>
<dbReference type="PANTHER" id="PTHR11659">
    <property type="entry name" value="GLUTAMYL-TRNA GLN AMIDOTRANSFERASE SUBUNIT B MITOCHONDRIAL AND PROKARYOTIC PET112-RELATED"/>
    <property type="match status" value="1"/>
</dbReference>
<evidence type="ECO:0000313" key="11">
    <source>
        <dbReference type="Proteomes" id="UP001230268"/>
    </source>
</evidence>
<dbReference type="PANTHER" id="PTHR11659:SF0">
    <property type="entry name" value="GLUTAMYL-TRNA(GLN) AMIDOTRANSFERASE SUBUNIT B, MITOCHONDRIAL"/>
    <property type="match status" value="1"/>
</dbReference>
<keyword evidence="4" id="KW-0648">Protein biosynthesis</keyword>
<feature type="compositionally biased region" description="Basic and acidic residues" evidence="6">
    <location>
        <begin position="71"/>
        <end position="86"/>
    </location>
</feature>
<dbReference type="InterPro" id="IPR017959">
    <property type="entry name" value="Asn/Gln-tRNA_amidoTrfase_suB/E"/>
</dbReference>
<dbReference type="InterPro" id="IPR018027">
    <property type="entry name" value="Asn/Gln_amidotransferase"/>
</dbReference>
<feature type="region of interest" description="Disordered" evidence="6">
    <location>
        <begin position="59"/>
        <end position="86"/>
    </location>
</feature>
<protein>
    <submittedName>
        <fullName evidence="10">Glutamyl-tRNA gln amidotransferase subunit b like protein</fullName>
    </submittedName>
</protein>
<dbReference type="InterPro" id="IPR003789">
    <property type="entry name" value="Asn/Gln_tRNA_amidoTrase-B-like"/>
</dbReference>
<proteinExistence type="predicted"/>
<dbReference type="GO" id="GO:0005524">
    <property type="term" value="F:ATP binding"/>
    <property type="evidence" value="ECO:0007669"/>
    <property type="project" value="UniProtKB-KW"/>
</dbReference>
<evidence type="ECO:0000256" key="3">
    <source>
        <dbReference type="ARBA" id="ARBA00022840"/>
    </source>
</evidence>
<name>A0AAD8LM68_BABGI</name>
<organism evidence="10 11">
    <name type="scientific">Babesia gibsoni</name>
    <dbReference type="NCBI Taxonomy" id="33632"/>
    <lineage>
        <taxon>Eukaryota</taxon>
        <taxon>Sar</taxon>
        <taxon>Alveolata</taxon>
        <taxon>Apicomplexa</taxon>
        <taxon>Aconoidasida</taxon>
        <taxon>Piroplasmida</taxon>
        <taxon>Babesiidae</taxon>
        <taxon>Babesia</taxon>
    </lineage>
</organism>
<dbReference type="SUPFAM" id="SSF55931">
    <property type="entry name" value="Glutamine synthetase/guanido kinase"/>
    <property type="match status" value="1"/>
</dbReference>